<evidence type="ECO:0000313" key="2">
    <source>
        <dbReference type="EMBL" id="CAA6817109.1"/>
    </source>
</evidence>
<dbReference type="InterPro" id="IPR018770">
    <property type="entry name" value="ChloroindolylP_hydrolase"/>
</dbReference>
<sequence>MNKPFEYKSLWKIDTLVNSATHYAQKWLPKGLATIEQRGLHTINKVNEFRQQRQELKKRKPTKARLIWVLPTPLLLASFFDLITAQLGSFIVNAVACMMFLFAAILARKGFLQEVTLEQNSLRKLDALPFKTLGAALVGFATLWTAWLSVGHGAGMSILYGVGAFSAFTLLYGLDLRLKNTHRFRASKPSEKAVIETLQQATAKLVEIEKSAQIIQHPELQQRLYRIVELGKKILNEIANNPALAENTRKFLNVYLDGARQVVIAYTKSHAKYTTHPLETNFRHILITIEETFTKQYEKILEKDSIELEIQIEVLRTRLKHEGLI</sequence>
<accession>A0A6S6TQW8</accession>
<dbReference type="Pfam" id="PF10112">
    <property type="entry name" value="Halogen_Hydrol"/>
    <property type="match status" value="1"/>
</dbReference>
<name>A0A6S6TQW8_9GAMM</name>
<gene>
    <name evidence="2" type="ORF">HELGO_WM42856</name>
</gene>
<keyword evidence="1" id="KW-0472">Membrane</keyword>
<keyword evidence="1" id="KW-1133">Transmembrane helix</keyword>
<organism evidence="2">
    <name type="scientific">uncultured Thiotrichaceae bacterium</name>
    <dbReference type="NCBI Taxonomy" id="298394"/>
    <lineage>
        <taxon>Bacteria</taxon>
        <taxon>Pseudomonadati</taxon>
        <taxon>Pseudomonadota</taxon>
        <taxon>Gammaproteobacteria</taxon>
        <taxon>Thiotrichales</taxon>
        <taxon>Thiotrichaceae</taxon>
        <taxon>environmental samples</taxon>
    </lineage>
</organism>
<feature type="transmembrane region" description="Helical" evidence="1">
    <location>
        <begin position="90"/>
        <end position="107"/>
    </location>
</feature>
<evidence type="ECO:0008006" key="3">
    <source>
        <dbReference type="Google" id="ProtNLM"/>
    </source>
</evidence>
<feature type="transmembrane region" description="Helical" evidence="1">
    <location>
        <begin position="66"/>
        <end position="84"/>
    </location>
</feature>
<feature type="transmembrane region" description="Helical" evidence="1">
    <location>
        <begin position="153"/>
        <end position="174"/>
    </location>
</feature>
<protein>
    <recommendedName>
        <fullName evidence="3">5-bromo-4-chloroindolyl phosphate hydrolysis protein</fullName>
    </recommendedName>
</protein>
<keyword evidence="1" id="KW-0812">Transmembrane</keyword>
<proteinExistence type="predicted"/>
<evidence type="ECO:0000256" key="1">
    <source>
        <dbReference type="SAM" id="Phobius"/>
    </source>
</evidence>
<dbReference type="EMBL" id="CACVAY010000081">
    <property type="protein sequence ID" value="CAA6817109.1"/>
    <property type="molecule type" value="Genomic_DNA"/>
</dbReference>
<reference evidence="2" key="1">
    <citation type="submission" date="2020-01" db="EMBL/GenBank/DDBJ databases">
        <authorList>
            <person name="Meier V. D."/>
            <person name="Meier V D."/>
        </authorList>
    </citation>
    <scope>NUCLEOTIDE SEQUENCE</scope>
    <source>
        <strain evidence="2">HLG_WM_MAG_07</strain>
    </source>
</reference>
<feature type="transmembrane region" description="Helical" evidence="1">
    <location>
        <begin position="128"/>
        <end position="147"/>
    </location>
</feature>
<dbReference type="AlphaFoldDB" id="A0A6S6TQW8"/>